<dbReference type="InterPro" id="IPR012910">
    <property type="entry name" value="Plug_dom"/>
</dbReference>
<dbReference type="PROSITE" id="PS52016">
    <property type="entry name" value="TONB_DEPENDENT_REC_3"/>
    <property type="match status" value="1"/>
</dbReference>
<feature type="domain" description="TonB-dependent receptor plug" evidence="13">
    <location>
        <begin position="77"/>
        <end position="176"/>
    </location>
</feature>
<protein>
    <submittedName>
        <fullName evidence="14">TonB-dependent receptor-like protein</fullName>
    </submittedName>
</protein>
<comment type="subcellular location">
    <subcellularLocation>
        <location evidence="1 11">Cell outer membrane</location>
        <topology evidence="1 11">Multi-pass membrane protein</topology>
    </subcellularLocation>
</comment>
<feature type="signal peptide" evidence="12">
    <location>
        <begin position="1"/>
        <end position="31"/>
    </location>
</feature>
<keyword evidence="3 11" id="KW-1134">Transmembrane beta strand</keyword>
<evidence type="ECO:0000256" key="7">
    <source>
        <dbReference type="ARBA" id="ARBA00023065"/>
    </source>
</evidence>
<sequence>MRKGSWLRHIALNSSALSLIVSLGIVTEAGAQTTSDRAAKKIADGRMVTTGKAPKAPKVQDKPETIQVRATARIVNVQKTPTSVTTIRASTLDHQNVTSISGLNGLAPGLNITKAAGYQTNIQIRGVGMQTAQNTLTTSTGVAVYIDGVYIANSVSLDQTFFDLESIEVYRGPQAPPSMGRARPAVRS</sequence>
<dbReference type="GO" id="GO:0006826">
    <property type="term" value="P:iron ion transport"/>
    <property type="evidence" value="ECO:0007669"/>
    <property type="project" value="UniProtKB-KW"/>
</dbReference>
<evidence type="ECO:0000256" key="9">
    <source>
        <dbReference type="ARBA" id="ARBA00023136"/>
    </source>
</evidence>
<name>A0A370G1J6_GLULI</name>
<evidence type="ECO:0000256" key="3">
    <source>
        <dbReference type="ARBA" id="ARBA00022452"/>
    </source>
</evidence>
<dbReference type="RefSeq" id="WP_245949051.1">
    <property type="nucleotide sequence ID" value="NZ_BJMI01000036.1"/>
</dbReference>
<comment type="caution">
    <text evidence="14">The sequence shown here is derived from an EMBL/GenBank/DDBJ whole genome shotgun (WGS) entry which is preliminary data.</text>
</comment>
<dbReference type="PANTHER" id="PTHR32552">
    <property type="entry name" value="FERRICHROME IRON RECEPTOR-RELATED"/>
    <property type="match status" value="1"/>
</dbReference>
<evidence type="ECO:0000256" key="5">
    <source>
        <dbReference type="ARBA" id="ARBA00022692"/>
    </source>
</evidence>
<dbReference type="EMBL" id="QQAW01000008">
    <property type="protein sequence ID" value="RDI36846.1"/>
    <property type="molecule type" value="Genomic_DNA"/>
</dbReference>
<evidence type="ECO:0000313" key="14">
    <source>
        <dbReference type="EMBL" id="RDI36846.1"/>
    </source>
</evidence>
<dbReference type="Proteomes" id="UP000254958">
    <property type="component" value="Unassembled WGS sequence"/>
</dbReference>
<organism evidence="14 15">
    <name type="scientific">Gluconacetobacter liquefaciens</name>
    <name type="common">Acetobacter liquefaciens</name>
    <dbReference type="NCBI Taxonomy" id="89584"/>
    <lineage>
        <taxon>Bacteria</taxon>
        <taxon>Pseudomonadati</taxon>
        <taxon>Pseudomonadota</taxon>
        <taxon>Alphaproteobacteria</taxon>
        <taxon>Acetobacterales</taxon>
        <taxon>Acetobacteraceae</taxon>
        <taxon>Gluconacetobacter</taxon>
    </lineage>
</organism>
<dbReference type="InterPro" id="IPR039426">
    <property type="entry name" value="TonB-dep_rcpt-like"/>
</dbReference>
<evidence type="ECO:0000256" key="12">
    <source>
        <dbReference type="SAM" id="SignalP"/>
    </source>
</evidence>
<keyword evidence="7" id="KW-0406">Ion transport</keyword>
<proteinExistence type="inferred from homology"/>
<dbReference type="GO" id="GO:0009279">
    <property type="term" value="C:cell outer membrane"/>
    <property type="evidence" value="ECO:0007669"/>
    <property type="project" value="UniProtKB-SubCell"/>
</dbReference>
<evidence type="ECO:0000259" key="13">
    <source>
        <dbReference type="Pfam" id="PF07715"/>
    </source>
</evidence>
<keyword evidence="4" id="KW-0410">Iron transport</keyword>
<evidence type="ECO:0000313" key="15">
    <source>
        <dbReference type="Proteomes" id="UP000254958"/>
    </source>
</evidence>
<reference evidence="14 15" key="1">
    <citation type="submission" date="2018-07" db="EMBL/GenBank/DDBJ databases">
        <title>Genomic Encyclopedia of Type Strains, Phase IV (KMG-IV): sequencing the most valuable type-strain genomes for metagenomic binning, comparative biology and taxonomic classification.</title>
        <authorList>
            <person name="Goeker M."/>
        </authorList>
    </citation>
    <scope>NUCLEOTIDE SEQUENCE [LARGE SCALE GENOMIC DNA]</scope>
    <source>
        <strain evidence="14 15">DSM 5603</strain>
    </source>
</reference>
<gene>
    <name evidence="14" type="ORF">C7453_108139</name>
</gene>
<keyword evidence="8" id="KW-0798">TonB box</keyword>
<keyword evidence="9 11" id="KW-0472">Membrane</keyword>
<keyword evidence="2 11" id="KW-0813">Transport</keyword>
<dbReference type="Pfam" id="PF07715">
    <property type="entry name" value="Plug"/>
    <property type="match status" value="1"/>
</dbReference>
<evidence type="ECO:0000256" key="11">
    <source>
        <dbReference type="PROSITE-ProRule" id="PRU01360"/>
    </source>
</evidence>
<evidence type="ECO:0000256" key="6">
    <source>
        <dbReference type="ARBA" id="ARBA00023004"/>
    </source>
</evidence>
<keyword evidence="6" id="KW-0408">Iron</keyword>
<keyword evidence="15" id="KW-1185">Reference proteome</keyword>
<dbReference type="SUPFAM" id="SSF56935">
    <property type="entry name" value="Porins"/>
    <property type="match status" value="1"/>
</dbReference>
<comment type="similarity">
    <text evidence="11">Belongs to the TonB-dependent receptor family.</text>
</comment>
<dbReference type="InterPro" id="IPR036942">
    <property type="entry name" value="Beta-barrel_TonB_sf"/>
</dbReference>
<dbReference type="PANTHER" id="PTHR32552:SF81">
    <property type="entry name" value="TONB-DEPENDENT OUTER MEMBRANE RECEPTOR"/>
    <property type="match status" value="1"/>
</dbReference>
<keyword evidence="14" id="KW-0675">Receptor</keyword>
<evidence type="ECO:0000256" key="2">
    <source>
        <dbReference type="ARBA" id="ARBA00022448"/>
    </source>
</evidence>
<evidence type="ECO:0000256" key="10">
    <source>
        <dbReference type="ARBA" id="ARBA00023237"/>
    </source>
</evidence>
<evidence type="ECO:0000256" key="4">
    <source>
        <dbReference type="ARBA" id="ARBA00022496"/>
    </source>
</evidence>
<dbReference type="Gene3D" id="2.40.170.20">
    <property type="entry name" value="TonB-dependent receptor, beta-barrel domain"/>
    <property type="match status" value="1"/>
</dbReference>
<feature type="chain" id="PRO_5016686829" evidence="12">
    <location>
        <begin position="32"/>
        <end position="188"/>
    </location>
</feature>
<keyword evidence="5 11" id="KW-0812">Transmembrane</keyword>
<keyword evidence="10 11" id="KW-0998">Cell outer membrane</keyword>
<dbReference type="AlphaFoldDB" id="A0A370G1J6"/>
<evidence type="ECO:0000256" key="1">
    <source>
        <dbReference type="ARBA" id="ARBA00004571"/>
    </source>
</evidence>
<accession>A0A370G1J6</accession>
<evidence type="ECO:0000256" key="8">
    <source>
        <dbReference type="ARBA" id="ARBA00023077"/>
    </source>
</evidence>
<keyword evidence="12" id="KW-0732">Signal</keyword>